<dbReference type="Gene3D" id="3.10.620.30">
    <property type="match status" value="1"/>
</dbReference>
<keyword evidence="3" id="KW-1185">Reference proteome</keyword>
<dbReference type="EMBL" id="CP002056">
    <property type="protein sequence ID" value="ADI28423.1"/>
    <property type="molecule type" value="Genomic_DNA"/>
</dbReference>
<sequence>MKFNIEHHTRFAFNKPIGYTIQQLRLTPQDGFGQRVSNWQVKVSGISSTQLDTFGNTTHTLVMDTPHQEIMISATGEVETDIDWSTDLLAKDKTKHDDLALPIYLRNTALTEANEQLIQFAQEVTSKHQAINQDLLTALMNSISQTVILDKTTAENQQSAIATLAAGKALSQGMTHLFISCCRALKIPARFVHGYCFNPTTKQLENHSWADAWLVGSGWQSFDVANNAPSNGIHIRLATGLDYRDACPISSVMHDISNEKMSVDFKVHEMSQMQQ</sequence>
<accession>D7DK38</accession>
<protein>
    <submittedName>
        <fullName evidence="2">Transglutaminase domain protein</fullName>
    </submittedName>
</protein>
<evidence type="ECO:0000313" key="3">
    <source>
        <dbReference type="Proteomes" id="UP000000383"/>
    </source>
</evidence>
<dbReference type="OrthoDB" id="5438043at2"/>
<dbReference type="Proteomes" id="UP000000383">
    <property type="component" value="Chromosome"/>
</dbReference>
<evidence type="ECO:0000259" key="1">
    <source>
        <dbReference type="SMART" id="SM00460"/>
    </source>
</evidence>
<dbReference type="PANTHER" id="PTHR33490">
    <property type="entry name" value="BLR5614 PROTEIN-RELATED"/>
    <property type="match status" value="1"/>
</dbReference>
<dbReference type="InterPro" id="IPR013589">
    <property type="entry name" value="Bac_transglu_N"/>
</dbReference>
<gene>
    <name evidence="2" type="ordered locus">M301_0035</name>
</gene>
<dbReference type="eggNOG" id="COG1305">
    <property type="taxonomic scope" value="Bacteria"/>
</dbReference>
<dbReference type="InterPro" id="IPR002931">
    <property type="entry name" value="Transglutaminase-like"/>
</dbReference>
<dbReference type="Pfam" id="PF01841">
    <property type="entry name" value="Transglut_core"/>
    <property type="match status" value="1"/>
</dbReference>
<organism evidence="2 3">
    <name type="scientific">Methylotenera versatilis (strain 301)</name>
    <dbReference type="NCBI Taxonomy" id="666681"/>
    <lineage>
        <taxon>Bacteria</taxon>
        <taxon>Pseudomonadati</taxon>
        <taxon>Pseudomonadota</taxon>
        <taxon>Betaproteobacteria</taxon>
        <taxon>Nitrosomonadales</taxon>
        <taxon>Methylophilaceae</taxon>
        <taxon>Methylotenera</taxon>
    </lineage>
</organism>
<proteinExistence type="predicted"/>
<dbReference type="RefSeq" id="WP_013146741.1">
    <property type="nucleotide sequence ID" value="NC_014207.1"/>
</dbReference>
<dbReference type="PANTHER" id="PTHR33490:SF6">
    <property type="entry name" value="SLL1049 PROTEIN"/>
    <property type="match status" value="1"/>
</dbReference>
<feature type="domain" description="Transglutaminase-like" evidence="1">
    <location>
        <begin position="163"/>
        <end position="226"/>
    </location>
</feature>
<dbReference type="AlphaFoldDB" id="D7DK38"/>
<name>D7DK38_METV0</name>
<dbReference type="HOGENOM" id="CLU_008973_1_2_4"/>
<dbReference type="KEGG" id="meh:M301_0035"/>
<dbReference type="SMART" id="SM00460">
    <property type="entry name" value="TGc"/>
    <property type="match status" value="1"/>
</dbReference>
<reference evidence="3" key="1">
    <citation type="submission" date="2010-05" db="EMBL/GenBank/DDBJ databases">
        <title>Complete sequence of Methylotenera sp. 301.</title>
        <authorList>
            <person name="Lucas S."/>
            <person name="Copeland A."/>
            <person name="Lapidus A."/>
            <person name="Cheng J.-F."/>
            <person name="Bruce D."/>
            <person name="Goodwin L."/>
            <person name="Pitluck S."/>
            <person name="Clum A."/>
            <person name="Land M."/>
            <person name="Hauser L."/>
            <person name="Kyrpides N."/>
            <person name="Ivanova N."/>
            <person name="Chistoservova L."/>
            <person name="Kalyuzhnaya M."/>
            <person name="Woyke T."/>
        </authorList>
    </citation>
    <scope>NUCLEOTIDE SEQUENCE [LARGE SCALE GENOMIC DNA]</scope>
    <source>
        <strain evidence="3">301</strain>
    </source>
</reference>
<evidence type="ECO:0000313" key="2">
    <source>
        <dbReference type="EMBL" id="ADI28423.1"/>
    </source>
</evidence>
<reference evidence="2 3" key="2">
    <citation type="journal article" date="2011" name="J. Bacteriol.">
        <title>Genomes of three methylotrophs from a single niche uncover genetic and metabolic divergence of Methylophilaceae.</title>
        <authorList>
            <person name="Lapidus A."/>
            <person name="Clum A."/>
            <person name="Labutti K."/>
            <person name="Kaluzhnaya M.G."/>
            <person name="Lim S."/>
            <person name="Beck D.A."/>
            <person name="Glavina Del Rio T."/>
            <person name="Nolan M."/>
            <person name="Mavromatis K."/>
            <person name="Huntemann M."/>
            <person name="Lucas S."/>
            <person name="Lidstrom M.E."/>
            <person name="Ivanova N."/>
            <person name="Chistoserdova L."/>
        </authorList>
    </citation>
    <scope>NUCLEOTIDE SEQUENCE [LARGE SCALE GENOMIC DNA]</scope>
    <source>
        <strain evidence="2 3">301</strain>
    </source>
</reference>
<dbReference type="Pfam" id="PF08379">
    <property type="entry name" value="Bact_transglu_N"/>
    <property type="match status" value="1"/>
</dbReference>
<dbReference type="SUPFAM" id="SSF54001">
    <property type="entry name" value="Cysteine proteinases"/>
    <property type="match status" value="1"/>
</dbReference>
<dbReference type="InterPro" id="IPR038765">
    <property type="entry name" value="Papain-like_cys_pep_sf"/>
</dbReference>
<dbReference type="STRING" id="666681.M301_0035"/>